<gene>
    <name evidence="1" type="ORF">S12H4_17976</name>
</gene>
<proteinExistence type="predicted"/>
<sequence>MKTSESGVKVEFLEWLDTNVIADTIAEDLEEQGMEVTVINMGNVWLNFLINELPEGLRRVIAALKEKKDS</sequence>
<organism evidence="1">
    <name type="scientific">marine sediment metagenome</name>
    <dbReference type="NCBI Taxonomy" id="412755"/>
    <lineage>
        <taxon>unclassified sequences</taxon>
        <taxon>metagenomes</taxon>
        <taxon>ecological metagenomes</taxon>
    </lineage>
</organism>
<accession>X1S3X3</accession>
<evidence type="ECO:0000313" key="1">
    <source>
        <dbReference type="EMBL" id="GAI87588.1"/>
    </source>
</evidence>
<name>X1S3X3_9ZZZZ</name>
<reference evidence="1" key="1">
    <citation type="journal article" date="2014" name="Front. Microbiol.">
        <title>High frequency of phylogenetically diverse reductive dehalogenase-homologous genes in deep subseafloor sedimentary metagenomes.</title>
        <authorList>
            <person name="Kawai M."/>
            <person name="Futagami T."/>
            <person name="Toyoda A."/>
            <person name="Takaki Y."/>
            <person name="Nishi S."/>
            <person name="Hori S."/>
            <person name="Arai W."/>
            <person name="Tsubouchi T."/>
            <person name="Morono Y."/>
            <person name="Uchiyama I."/>
            <person name="Ito T."/>
            <person name="Fujiyama A."/>
            <person name="Inagaki F."/>
            <person name="Takami H."/>
        </authorList>
    </citation>
    <scope>NUCLEOTIDE SEQUENCE</scope>
    <source>
        <strain evidence="1">Expedition CK06-06</strain>
    </source>
</reference>
<dbReference type="AlphaFoldDB" id="X1S3X3"/>
<comment type="caution">
    <text evidence="1">The sequence shown here is derived from an EMBL/GenBank/DDBJ whole genome shotgun (WGS) entry which is preliminary data.</text>
</comment>
<dbReference type="EMBL" id="BARW01008837">
    <property type="protein sequence ID" value="GAI87588.1"/>
    <property type="molecule type" value="Genomic_DNA"/>
</dbReference>
<protein>
    <submittedName>
        <fullName evidence="1">Uncharacterized protein</fullName>
    </submittedName>
</protein>